<dbReference type="SUPFAM" id="SSF50156">
    <property type="entry name" value="PDZ domain-like"/>
    <property type="match status" value="1"/>
</dbReference>
<dbReference type="PROSITE" id="PS50106">
    <property type="entry name" value="PDZ"/>
    <property type="match status" value="1"/>
</dbReference>
<dbReference type="Gene3D" id="1.10.533.10">
    <property type="entry name" value="Death Domain, Fas"/>
    <property type="match status" value="1"/>
</dbReference>
<feature type="coiled-coil region" evidence="3">
    <location>
        <begin position="292"/>
        <end position="382"/>
    </location>
</feature>
<dbReference type="PANTHER" id="PTHR14559">
    <property type="entry name" value="CASPASE RECRUITMENT DOMAIN FAMILY"/>
    <property type="match status" value="1"/>
</dbReference>
<dbReference type="OMA" id="VVWTEQN"/>
<dbReference type="SUPFAM" id="SSF47986">
    <property type="entry name" value="DEATH domain"/>
    <property type="match status" value="1"/>
</dbReference>
<feature type="coiled-coil region" evidence="3">
    <location>
        <begin position="132"/>
        <end position="190"/>
    </location>
</feature>
<keyword evidence="7" id="KW-1185">Reference proteome</keyword>
<dbReference type="InterPro" id="IPR001315">
    <property type="entry name" value="CARD"/>
</dbReference>
<feature type="domain" description="PDZ" evidence="4">
    <location>
        <begin position="560"/>
        <end position="635"/>
    </location>
</feature>
<dbReference type="Pfam" id="PF00619">
    <property type="entry name" value="CARD"/>
    <property type="match status" value="1"/>
</dbReference>
<evidence type="ECO:0000256" key="1">
    <source>
        <dbReference type="ARBA" id="ARBA00022553"/>
    </source>
</evidence>
<dbReference type="Gene3D" id="3.40.50.300">
    <property type="entry name" value="P-loop containing nucleotide triphosphate hydrolases"/>
    <property type="match status" value="1"/>
</dbReference>
<evidence type="ECO:0000313" key="7">
    <source>
        <dbReference type="Proteomes" id="UP000694545"/>
    </source>
</evidence>
<feature type="domain" description="CARD" evidence="5">
    <location>
        <begin position="22"/>
        <end position="114"/>
    </location>
</feature>
<organism evidence="6 7">
    <name type="scientific">Varanus komodoensis</name>
    <name type="common">Komodo dragon</name>
    <dbReference type="NCBI Taxonomy" id="61221"/>
    <lineage>
        <taxon>Eukaryota</taxon>
        <taxon>Metazoa</taxon>
        <taxon>Chordata</taxon>
        <taxon>Craniata</taxon>
        <taxon>Vertebrata</taxon>
        <taxon>Euteleostomi</taxon>
        <taxon>Lepidosauria</taxon>
        <taxon>Squamata</taxon>
        <taxon>Bifurcata</taxon>
        <taxon>Unidentata</taxon>
        <taxon>Episquamata</taxon>
        <taxon>Toxicofera</taxon>
        <taxon>Anguimorpha</taxon>
        <taxon>Paleoanguimorpha</taxon>
        <taxon>Varanoidea</taxon>
        <taxon>Varanidae</taxon>
        <taxon>Varanus</taxon>
    </lineage>
</organism>
<evidence type="ECO:0000256" key="2">
    <source>
        <dbReference type="ARBA" id="ARBA00023054"/>
    </source>
</evidence>
<dbReference type="InterPro" id="IPR011029">
    <property type="entry name" value="DEATH-like_dom_sf"/>
</dbReference>
<keyword evidence="1" id="KW-0597">Phosphoprotein</keyword>
<evidence type="ECO:0000256" key="3">
    <source>
        <dbReference type="SAM" id="Coils"/>
    </source>
</evidence>
<dbReference type="InterPro" id="IPR036034">
    <property type="entry name" value="PDZ_sf"/>
</dbReference>
<reference evidence="6" key="1">
    <citation type="submission" date="2025-08" db="UniProtKB">
        <authorList>
            <consortium name="Ensembl"/>
        </authorList>
    </citation>
    <scope>IDENTIFICATION</scope>
</reference>
<dbReference type="FunFam" id="1.10.533.10:FF:000003">
    <property type="entry name" value="Caspase recruitment domain family, member 11"/>
    <property type="match status" value="1"/>
</dbReference>
<dbReference type="Ensembl" id="ENSVKKT00000026105.1">
    <property type="protein sequence ID" value="ENSVKKP00000025490.1"/>
    <property type="gene ID" value="ENSVKKG00000016727.1"/>
</dbReference>
<dbReference type="Gene3D" id="2.30.30.40">
    <property type="entry name" value="SH3 Domains"/>
    <property type="match status" value="1"/>
</dbReference>
<dbReference type="InterPro" id="IPR027417">
    <property type="entry name" value="P-loop_NTPase"/>
</dbReference>
<dbReference type="GO" id="GO:0005737">
    <property type="term" value="C:cytoplasm"/>
    <property type="evidence" value="ECO:0007669"/>
    <property type="project" value="TreeGrafter"/>
</dbReference>
<protein>
    <submittedName>
        <fullName evidence="6">Caspase recruitment domain family member 14</fullName>
    </submittedName>
</protein>
<evidence type="ECO:0000259" key="5">
    <source>
        <dbReference type="PROSITE" id="PS50209"/>
    </source>
</evidence>
<dbReference type="Gene3D" id="2.30.42.10">
    <property type="match status" value="1"/>
</dbReference>
<sequence length="943" mass="106952">MLYVILEQELCLLTDQELRDMDEDRLWEMVEGHRYRIVHGVCPSRLTPYLRQAKVLGQLDEEEVLHGPQFTNSAMRVGHMLDLLKSRGKNGALAFLESLKLHSPDIYVLITGLEPSIDHNHFSDLIESSQLTECLAKAVSSLQEELSQEKRQKLSLLQHCRKLKENTACLEAQAESLQGIEAECNRMKRELSAHFHEALKLKDELYGLSLRYSSALQEKDLAITRCHSLQEELYLMKQDLQRAQMASYCERERSSRTAGDLQPQVDELRMLREENERLKSLVELETFSVVQKDILEQNLDDALEGKQELLNRIHSLREQAVRAENQRKQCWEEKEHTLIECRKMKMDCEIYKEKISALQAQIADLQKERDQAYSARDTAQLEISQSLLEKDSLRRKVFELTDEICELRKQVGQSAAKPPGPALCRPRQHCPRRKQRLVRMHAICPRDDSQDSFLSMSESWSDLSHRSSQEQAESFRSCSPLPPCKHSLQRRARQETSFSRRIQVEGRKQGDIRVGGTSACFFSLLHFPLLSVPMRRRLAQRFTSRITTIAFQANALLKQISIIGGNQTGIFIHQVKPGSAADEMSLSPGQQIILVDYGVIEPGFKAVLEDATLEEALAILERVNGFCCLSVRPNMEGYKKLLSDLHSKLVMSGDSFYIRSNLCLEKQAAGELLVGCNDILHITDTMCQGQAQWSACQVNPYTMKDMDAGTIPNYCQAQQQLITLIQELAQKSTVSRKVMGGSYDTQVIMTSMVCLPFASLSCLLVSPRSSLHTRRCVSLMPYTLVRPCRPGRPRPVLMVPALVGRILADKLCLSKGFEKCPAGELLQGNCWVTHGPLVHGWLDLGLESVQELLAMEIYPIIILVTISEKNGKKFRKALQRLGTTEEQLLDSARKEEVQLETMACLHGTITPDAWSDLEALSSCVRLAVADEQKKVVWVEQMPH</sequence>
<reference evidence="6" key="2">
    <citation type="submission" date="2025-09" db="UniProtKB">
        <authorList>
            <consortium name="Ensembl"/>
        </authorList>
    </citation>
    <scope>IDENTIFICATION</scope>
</reference>
<accession>A0A8D2LP86</accession>
<evidence type="ECO:0000259" key="4">
    <source>
        <dbReference type="PROSITE" id="PS50106"/>
    </source>
</evidence>
<dbReference type="GO" id="GO:0050700">
    <property type="term" value="F:CARD domain binding"/>
    <property type="evidence" value="ECO:0007669"/>
    <property type="project" value="TreeGrafter"/>
</dbReference>
<evidence type="ECO:0000313" key="6">
    <source>
        <dbReference type="Ensembl" id="ENSVKKP00000025490.1"/>
    </source>
</evidence>
<name>A0A8D2LP86_VARKO</name>
<dbReference type="GO" id="GO:0042981">
    <property type="term" value="P:regulation of apoptotic process"/>
    <property type="evidence" value="ECO:0007669"/>
    <property type="project" value="InterPro"/>
</dbReference>
<proteinExistence type="predicted"/>
<dbReference type="AlphaFoldDB" id="A0A8D2LP86"/>
<dbReference type="PROSITE" id="PS50209">
    <property type="entry name" value="CARD"/>
    <property type="match status" value="1"/>
</dbReference>
<dbReference type="PANTHER" id="PTHR14559:SF1">
    <property type="entry name" value="CASPASE RECRUITMENT DOMAIN-CONTAINING PROTEIN 14"/>
    <property type="match status" value="1"/>
</dbReference>
<dbReference type="Proteomes" id="UP000694545">
    <property type="component" value="Unplaced"/>
</dbReference>
<dbReference type="CDD" id="cd06736">
    <property type="entry name" value="PDZ_CARD11_CARD14-like"/>
    <property type="match status" value="1"/>
</dbReference>
<dbReference type="InterPro" id="IPR001478">
    <property type="entry name" value="PDZ"/>
</dbReference>
<keyword evidence="2 3" id="KW-0175">Coiled coil</keyword>